<feature type="compositionally biased region" description="Acidic residues" evidence="5">
    <location>
        <begin position="30"/>
        <end position="41"/>
    </location>
</feature>
<proteinExistence type="inferred from homology"/>
<accession>A0A914H3M0</accession>
<dbReference type="WBParaSite" id="Gr19_v10_g1384.t1">
    <property type="protein sequence ID" value="Gr19_v10_g1384.t1"/>
    <property type="gene ID" value="Gr19_v10_g1384"/>
</dbReference>
<dbReference type="PANTHER" id="PTHR12587:SF20">
    <property type="entry name" value="LIPRIN-ALPHA, ISOFORM E"/>
    <property type="match status" value="1"/>
</dbReference>
<dbReference type="InterPro" id="IPR013761">
    <property type="entry name" value="SAM/pointed_sf"/>
</dbReference>
<dbReference type="InterPro" id="IPR057892">
    <property type="entry name" value="LIP-1_CC2"/>
</dbReference>
<dbReference type="GO" id="GO:0048786">
    <property type="term" value="C:presynaptic active zone"/>
    <property type="evidence" value="ECO:0007669"/>
    <property type="project" value="TreeGrafter"/>
</dbReference>
<organism evidence="7 8">
    <name type="scientific">Globodera rostochiensis</name>
    <name type="common">Golden nematode worm</name>
    <name type="synonym">Heterodera rostochiensis</name>
    <dbReference type="NCBI Taxonomy" id="31243"/>
    <lineage>
        <taxon>Eukaryota</taxon>
        <taxon>Metazoa</taxon>
        <taxon>Ecdysozoa</taxon>
        <taxon>Nematoda</taxon>
        <taxon>Chromadorea</taxon>
        <taxon>Rhabditida</taxon>
        <taxon>Tylenchina</taxon>
        <taxon>Tylenchomorpha</taxon>
        <taxon>Tylenchoidea</taxon>
        <taxon>Heteroderidae</taxon>
        <taxon>Heteroderinae</taxon>
        <taxon>Globodera</taxon>
    </lineage>
</organism>
<evidence type="ECO:0000256" key="1">
    <source>
        <dbReference type="ARBA" id="ARBA00007026"/>
    </source>
</evidence>
<dbReference type="InterPro" id="IPR001660">
    <property type="entry name" value="SAM"/>
</dbReference>
<feature type="region of interest" description="Disordered" evidence="5">
    <location>
        <begin position="1170"/>
        <end position="1193"/>
    </location>
</feature>
<feature type="coiled-coil region" evidence="4">
    <location>
        <begin position="69"/>
        <end position="142"/>
    </location>
</feature>
<comment type="similarity">
    <text evidence="1">Belongs to the liprin family. Liprin-alpha subfamily.</text>
</comment>
<protein>
    <submittedName>
        <fullName evidence="8">SAM domain-containing protein</fullName>
    </submittedName>
</protein>
<feature type="domain" description="SAM" evidence="6">
    <location>
        <begin position="926"/>
        <end position="992"/>
    </location>
</feature>
<sequence length="1193" mass="136013">MSWNNNICTIPPTISETPIDERFIQQQQQNDDDDDEAEENNDSSMEASTIRALQDSKMEPLMISMLDQRDRQQEQLIRMQRRVEEAEEKCREADRERDALRRQIHLQTQDMPLEIQSLSHDLAQCREQLFEKEEEIVEMKAERNNTRLLLEHLECLVSKHEKSLRMTVLKRHSQANRDSSVSSEVEVLKALKSLFEHHKTLEEKVRDRMKAALERVHNLEILLSAQTEDNSALQTRLTHALSETENLRQQQQQSPQQQQRLQNGDPGAWHQHQTNQRTEHEECRGGNGTFERGKGGAILPRRKCTGLEQQLQELQAQRDEQDTRVSVLEGRMMVSQRETACTRDLNDKLVVQISNKDAAIRIREEKVQQLHERLELAEGQLAQSLKKAESLPSVEAELLQRMEALSAAEQKQLSAEERVQRIETLLEEKSAELERTLQRERINEGHNNRLSATVDKLLSESNERLQIHLKERMQAQVEKNKLMQQLDQAKKLFDQTERFKERLLRENDDLRKEMEMLRNLLYSARTAQFYSRLNGGGGSCAVCSAILPHQQPPVSTAVGQPIYQPPYGQQLTHHPGQQNVVMDSDAVAAGQMAIKRRLQKGRAAALQDDPGRVQTLGEQEWDRIQQANVLANIQQAFSASSSMLNVNAPPPPLDQTTADPQTLAYFIQDRLDAINNEIQMIQEQKHQAERVVTEQTAFVVGQEWPPMNAADIVEYRGAGAGGVYDYNTGNNNNRCSPRQQQHQQQEQQYSLISKYSNISQEPTTSYATVPFPNGMDRTTIYSNEFSQPATMTSDGSSVYSPIRDFRQQTERQNSPPTANFDPTVGGRIMPIGSGKQLKKRSTSTSSGLKSLGRIFGGSQKKRLALEQRQFAAGENINAIGRMPNDGAKTSQSMHRLTSLSDYDKRKRKKHELLEEAMKARTPFALWNGPTVVAWLELWVGMPSWYTEACRANVKSGSIMSALSDQEIQREIGVSNPLHRLKLRLAIQEMVALTSPSSPQSPRFGMAFGEMNHEWIGNDWLPSLGLGKYRTEFMECLVDARMLEHLSKRDLSKMKMVDSFHRTSLHYGIVCLKKLNYDRKQLDERRGASENVNRDLMVWSNERVIKWLEETGLGAFVINAIDSGVHGALMALDATFDVPALAHILQIPEGESARRTLEAEFQKLIANYRGRGGDEDAYEKRSAEKQQHKPRSHK</sequence>
<keyword evidence="7" id="KW-1185">Reference proteome</keyword>
<dbReference type="GO" id="GO:0050808">
    <property type="term" value="P:synapse organization"/>
    <property type="evidence" value="ECO:0007669"/>
    <property type="project" value="TreeGrafter"/>
</dbReference>
<dbReference type="AlphaFoldDB" id="A0A914H3M0"/>
<dbReference type="Proteomes" id="UP000887572">
    <property type="component" value="Unplaced"/>
</dbReference>
<evidence type="ECO:0000256" key="5">
    <source>
        <dbReference type="SAM" id="MobiDB-lite"/>
    </source>
</evidence>
<feature type="compositionally biased region" description="Low complexity" evidence="5">
    <location>
        <begin position="842"/>
        <end position="851"/>
    </location>
</feature>
<name>A0A914H3M0_GLORO</name>
<dbReference type="PROSITE" id="PS50105">
    <property type="entry name" value="SAM_DOMAIN"/>
    <property type="match status" value="2"/>
</dbReference>
<dbReference type="Pfam" id="PF25526">
    <property type="entry name" value="LIP-1"/>
    <property type="match status" value="1"/>
</dbReference>
<dbReference type="SMART" id="SM00454">
    <property type="entry name" value="SAM"/>
    <property type="match status" value="3"/>
</dbReference>
<feature type="region of interest" description="Disordered" evidence="5">
    <location>
        <begin position="243"/>
        <end position="297"/>
    </location>
</feature>
<feature type="compositionally biased region" description="Basic and acidic residues" evidence="5">
    <location>
        <begin position="1170"/>
        <end position="1186"/>
    </location>
</feature>
<dbReference type="Gene3D" id="1.10.150.50">
    <property type="entry name" value="Transcription Factor, Ets-1"/>
    <property type="match status" value="3"/>
</dbReference>
<feature type="coiled-coil region" evidence="4">
    <location>
        <begin position="304"/>
        <end position="331"/>
    </location>
</feature>
<feature type="compositionally biased region" description="Low complexity" evidence="5">
    <location>
        <begin position="247"/>
        <end position="262"/>
    </location>
</feature>
<dbReference type="InterPro" id="IPR037620">
    <property type="entry name" value="LIP-1_SAM_1"/>
</dbReference>
<dbReference type="CDD" id="cd09565">
    <property type="entry name" value="SAM_liprin-alpha1_2_3_4_repeat2"/>
    <property type="match status" value="1"/>
</dbReference>
<evidence type="ECO:0000313" key="7">
    <source>
        <dbReference type="Proteomes" id="UP000887572"/>
    </source>
</evidence>
<reference evidence="8" key="1">
    <citation type="submission" date="2022-11" db="UniProtKB">
        <authorList>
            <consortium name="WormBaseParasite"/>
        </authorList>
    </citation>
    <scope>IDENTIFICATION</scope>
</reference>
<feature type="region of interest" description="Disordered" evidence="5">
    <location>
        <begin position="806"/>
        <end position="851"/>
    </location>
</feature>
<dbReference type="GO" id="GO:0005737">
    <property type="term" value="C:cytoplasm"/>
    <property type="evidence" value="ECO:0007669"/>
    <property type="project" value="UniProtKB-ARBA"/>
</dbReference>
<evidence type="ECO:0000256" key="4">
    <source>
        <dbReference type="SAM" id="Coils"/>
    </source>
</evidence>
<dbReference type="PANTHER" id="PTHR12587">
    <property type="entry name" value="LAR INTERACTING PROTEIN LIP -RELATED PROTEIN"/>
    <property type="match status" value="1"/>
</dbReference>
<evidence type="ECO:0000256" key="3">
    <source>
        <dbReference type="ARBA" id="ARBA00023054"/>
    </source>
</evidence>
<dbReference type="CDD" id="cd09562">
    <property type="entry name" value="SAM_liprin-alpha1_2_3_4_repeat1"/>
    <property type="match status" value="1"/>
</dbReference>
<feature type="coiled-coil region" evidence="4">
    <location>
        <begin position="360"/>
        <end position="520"/>
    </location>
</feature>
<evidence type="ECO:0000259" key="6">
    <source>
        <dbReference type="PROSITE" id="PS50105"/>
    </source>
</evidence>
<dbReference type="Pfam" id="PF00536">
    <property type="entry name" value="SAM_1"/>
    <property type="match status" value="2"/>
</dbReference>
<evidence type="ECO:0000256" key="2">
    <source>
        <dbReference type="ARBA" id="ARBA00022737"/>
    </source>
</evidence>
<dbReference type="InterPro" id="IPR037621">
    <property type="entry name" value="LIP-1_SAM_2"/>
</dbReference>
<keyword evidence="3 4" id="KW-0175">Coiled coil</keyword>
<evidence type="ECO:0000313" key="8">
    <source>
        <dbReference type="WBParaSite" id="Gr19_v10_g1384.t1"/>
    </source>
</evidence>
<dbReference type="SUPFAM" id="SSF47769">
    <property type="entry name" value="SAM/Pointed domain"/>
    <property type="match status" value="2"/>
</dbReference>
<dbReference type="InterPro" id="IPR029515">
    <property type="entry name" value="Liprin"/>
</dbReference>
<feature type="domain" description="SAM" evidence="6">
    <location>
        <begin position="1018"/>
        <end position="1074"/>
    </location>
</feature>
<keyword evidence="2" id="KW-0677">Repeat</keyword>
<feature type="region of interest" description="Disordered" evidence="5">
    <location>
        <begin position="26"/>
        <end position="56"/>
    </location>
</feature>